<evidence type="ECO:0000313" key="1">
    <source>
        <dbReference type="EMBL" id="KAH3880379.1"/>
    </source>
</evidence>
<reference evidence="1" key="1">
    <citation type="journal article" date="2019" name="bioRxiv">
        <title>The Genome of the Zebra Mussel, Dreissena polymorpha: A Resource for Invasive Species Research.</title>
        <authorList>
            <person name="McCartney M.A."/>
            <person name="Auch B."/>
            <person name="Kono T."/>
            <person name="Mallez S."/>
            <person name="Zhang Y."/>
            <person name="Obille A."/>
            <person name="Becker A."/>
            <person name="Abrahante J.E."/>
            <person name="Garbe J."/>
            <person name="Badalamenti J.P."/>
            <person name="Herman A."/>
            <person name="Mangelson H."/>
            <person name="Liachko I."/>
            <person name="Sullivan S."/>
            <person name="Sone E.D."/>
            <person name="Koren S."/>
            <person name="Silverstein K.A.T."/>
            <person name="Beckman K.B."/>
            <person name="Gohl D.M."/>
        </authorList>
    </citation>
    <scope>NUCLEOTIDE SEQUENCE</scope>
    <source>
        <strain evidence="1">Duluth1</strain>
        <tissue evidence="1">Whole animal</tissue>
    </source>
</reference>
<name>A0A9D4RTF5_DREPO</name>
<organism evidence="1 2">
    <name type="scientific">Dreissena polymorpha</name>
    <name type="common">Zebra mussel</name>
    <name type="synonym">Mytilus polymorpha</name>
    <dbReference type="NCBI Taxonomy" id="45954"/>
    <lineage>
        <taxon>Eukaryota</taxon>
        <taxon>Metazoa</taxon>
        <taxon>Spiralia</taxon>
        <taxon>Lophotrochozoa</taxon>
        <taxon>Mollusca</taxon>
        <taxon>Bivalvia</taxon>
        <taxon>Autobranchia</taxon>
        <taxon>Heteroconchia</taxon>
        <taxon>Euheterodonta</taxon>
        <taxon>Imparidentia</taxon>
        <taxon>Neoheterodontei</taxon>
        <taxon>Myida</taxon>
        <taxon>Dreissenoidea</taxon>
        <taxon>Dreissenidae</taxon>
        <taxon>Dreissena</taxon>
    </lineage>
</organism>
<sequence>MIFIEIIHGRRGVTDMMSAWRPGGHGFDPHRGSVLSIFPKDTKYWFKAQETDSRAF</sequence>
<accession>A0A9D4RTF5</accession>
<gene>
    <name evidence="1" type="ORF">DPMN_004293</name>
</gene>
<evidence type="ECO:0000313" key="2">
    <source>
        <dbReference type="Proteomes" id="UP000828390"/>
    </source>
</evidence>
<proteinExistence type="predicted"/>
<dbReference type="Proteomes" id="UP000828390">
    <property type="component" value="Unassembled WGS sequence"/>
</dbReference>
<dbReference type="EMBL" id="JAIWYP010000001">
    <property type="protein sequence ID" value="KAH3880379.1"/>
    <property type="molecule type" value="Genomic_DNA"/>
</dbReference>
<keyword evidence="2" id="KW-1185">Reference proteome</keyword>
<protein>
    <submittedName>
        <fullName evidence="1">Uncharacterized protein</fullName>
    </submittedName>
</protein>
<comment type="caution">
    <text evidence="1">The sequence shown here is derived from an EMBL/GenBank/DDBJ whole genome shotgun (WGS) entry which is preliminary data.</text>
</comment>
<dbReference type="AlphaFoldDB" id="A0A9D4RTF5"/>
<reference evidence="1" key="2">
    <citation type="submission" date="2020-11" db="EMBL/GenBank/DDBJ databases">
        <authorList>
            <person name="McCartney M.A."/>
            <person name="Auch B."/>
            <person name="Kono T."/>
            <person name="Mallez S."/>
            <person name="Becker A."/>
            <person name="Gohl D.M."/>
            <person name="Silverstein K.A.T."/>
            <person name="Koren S."/>
            <person name="Bechman K.B."/>
            <person name="Herman A."/>
            <person name="Abrahante J.E."/>
            <person name="Garbe J."/>
        </authorList>
    </citation>
    <scope>NUCLEOTIDE SEQUENCE</scope>
    <source>
        <strain evidence="1">Duluth1</strain>
        <tissue evidence="1">Whole animal</tissue>
    </source>
</reference>